<reference evidence="4" key="1">
    <citation type="journal article" date="2019" name="Int. J. Syst. Evol. Microbiol.">
        <title>The Global Catalogue of Microorganisms (GCM) 10K type strain sequencing project: providing services to taxonomists for standard genome sequencing and annotation.</title>
        <authorList>
            <consortium name="The Broad Institute Genomics Platform"/>
            <consortium name="The Broad Institute Genome Sequencing Center for Infectious Disease"/>
            <person name="Wu L."/>
            <person name="Ma J."/>
        </authorList>
    </citation>
    <scope>NUCLEOTIDE SEQUENCE [LARGE SCALE GENOMIC DNA]</scope>
    <source>
        <strain evidence="4">CGMCC 1.9106</strain>
    </source>
</reference>
<sequence length="171" mass="16847">MRRVLTTAALSLTLLGAAACTADPAETTATPASSAAPAPAASSAAPAAPTGTADKAATCLAFNMMNIGEEAIGVLGATTKIIGAAIDDEEKAKTHVPALVTAIEVYRGELVKLSAGTADAEVKAALDADIATVAGAGQALTAASGDFNKVLEVLEGTALDIHENKTSKVCA</sequence>
<evidence type="ECO:0000313" key="3">
    <source>
        <dbReference type="EMBL" id="MFC7242351.1"/>
    </source>
</evidence>
<dbReference type="RefSeq" id="WP_376805747.1">
    <property type="nucleotide sequence ID" value="NZ_JBHTAC010000005.1"/>
</dbReference>
<dbReference type="PROSITE" id="PS51257">
    <property type="entry name" value="PROKAR_LIPOPROTEIN"/>
    <property type="match status" value="1"/>
</dbReference>
<evidence type="ECO:0000256" key="1">
    <source>
        <dbReference type="SAM" id="MobiDB-lite"/>
    </source>
</evidence>
<dbReference type="Proteomes" id="UP001596392">
    <property type="component" value="Unassembled WGS sequence"/>
</dbReference>
<feature type="region of interest" description="Disordered" evidence="1">
    <location>
        <begin position="27"/>
        <end position="50"/>
    </location>
</feature>
<organism evidence="3 4">
    <name type="scientific">Catellatospora aurea</name>
    <dbReference type="NCBI Taxonomy" id="1337874"/>
    <lineage>
        <taxon>Bacteria</taxon>
        <taxon>Bacillati</taxon>
        <taxon>Actinomycetota</taxon>
        <taxon>Actinomycetes</taxon>
        <taxon>Micromonosporales</taxon>
        <taxon>Micromonosporaceae</taxon>
        <taxon>Catellatospora</taxon>
    </lineage>
</organism>
<accession>A0ABW2GRY9</accession>
<feature type="chain" id="PRO_5045810975" evidence="2">
    <location>
        <begin position="23"/>
        <end position="171"/>
    </location>
</feature>
<evidence type="ECO:0000256" key="2">
    <source>
        <dbReference type="SAM" id="SignalP"/>
    </source>
</evidence>
<proteinExistence type="predicted"/>
<gene>
    <name evidence="3" type="ORF">ACFQO7_07635</name>
</gene>
<name>A0ABW2GRY9_9ACTN</name>
<keyword evidence="2" id="KW-0732">Signal</keyword>
<keyword evidence="4" id="KW-1185">Reference proteome</keyword>
<comment type="caution">
    <text evidence="3">The sequence shown here is derived from an EMBL/GenBank/DDBJ whole genome shotgun (WGS) entry which is preliminary data.</text>
</comment>
<feature type="signal peptide" evidence="2">
    <location>
        <begin position="1"/>
        <end position="22"/>
    </location>
</feature>
<protein>
    <submittedName>
        <fullName evidence="3">Uncharacterized protein</fullName>
    </submittedName>
</protein>
<dbReference type="EMBL" id="JBHTAC010000005">
    <property type="protein sequence ID" value="MFC7242351.1"/>
    <property type="molecule type" value="Genomic_DNA"/>
</dbReference>
<evidence type="ECO:0000313" key="4">
    <source>
        <dbReference type="Proteomes" id="UP001596392"/>
    </source>
</evidence>